<protein>
    <submittedName>
        <fullName evidence="7">S1C family serine protease</fullName>
    </submittedName>
</protein>
<dbReference type="InterPro" id="IPR041489">
    <property type="entry name" value="PDZ_6"/>
</dbReference>
<dbReference type="Gene3D" id="2.30.42.10">
    <property type="match status" value="1"/>
</dbReference>
<accession>A0A9D2G7P6</accession>
<dbReference type="AlphaFoldDB" id="A0A9D2G7P6"/>
<evidence type="ECO:0000256" key="4">
    <source>
        <dbReference type="SAM" id="MobiDB-lite"/>
    </source>
</evidence>
<dbReference type="GO" id="GO:0004252">
    <property type="term" value="F:serine-type endopeptidase activity"/>
    <property type="evidence" value="ECO:0007669"/>
    <property type="project" value="InterPro"/>
</dbReference>
<dbReference type="PROSITE" id="PS50106">
    <property type="entry name" value="PDZ"/>
    <property type="match status" value="1"/>
</dbReference>
<keyword evidence="3" id="KW-0378">Hydrolase</keyword>
<evidence type="ECO:0000256" key="2">
    <source>
        <dbReference type="ARBA" id="ARBA00022670"/>
    </source>
</evidence>
<feature type="compositionally biased region" description="Acidic residues" evidence="4">
    <location>
        <begin position="104"/>
        <end position="123"/>
    </location>
</feature>
<reference evidence="7" key="2">
    <citation type="submission" date="2021-04" db="EMBL/GenBank/DDBJ databases">
        <authorList>
            <person name="Gilroy R."/>
        </authorList>
    </citation>
    <scope>NUCLEOTIDE SEQUENCE</scope>
    <source>
        <strain evidence="7">CHK196-3914</strain>
    </source>
</reference>
<evidence type="ECO:0000313" key="7">
    <source>
        <dbReference type="EMBL" id="HIZ73905.1"/>
    </source>
</evidence>
<dbReference type="Gene3D" id="2.40.10.120">
    <property type="match status" value="1"/>
</dbReference>
<dbReference type="InterPro" id="IPR001940">
    <property type="entry name" value="Peptidase_S1C"/>
</dbReference>
<dbReference type="SUPFAM" id="SSF50156">
    <property type="entry name" value="PDZ domain-like"/>
    <property type="match status" value="1"/>
</dbReference>
<dbReference type="InterPro" id="IPR036034">
    <property type="entry name" value="PDZ_sf"/>
</dbReference>
<evidence type="ECO:0000256" key="3">
    <source>
        <dbReference type="ARBA" id="ARBA00022801"/>
    </source>
</evidence>
<dbReference type="GO" id="GO:0006508">
    <property type="term" value="P:proteolysis"/>
    <property type="evidence" value="ECO:0007669"/>
    <property type="project" value="UniProtKB-KW"/>
</dbReference>
<dbReference type="InterPro" id="IPR009003">
    <property type="entry name" value="Peptidase_S1_PA"/>
</dbReference>
<dbReference type="PRINTS" id="PR00834">
    <property type="entry name" value="PROTEASES2C"/>
</dbReference>
<evidence type="ECO:0000256" key="5">
    <source>
        <dbReference type="SAM" id="Phobius"/>
    </source>
</evidence>
<feature type="domain" description="PDZ" evidence="6">
    <location>
        <begin position="342"/>
        <end position="409"/>
    </location>
</feature>
<dbReference type="PANTHER" id="PTHR22939">
    <property type="entry name" value="SERINE PROTEASE FAMILY S1C HTRA-RELATED"/>
    <property type="match status" value="1"/>
</dbReference>
<evidence type="ECO:0000313" key="8">
    <source>
        <dbReference type="Proteomes" id="UP000824116"/>
    </source>
</evidence>
<organism evidence="7 8">
    <name type="scientific">Candidatus Mediterraneibacter stercoravium</name>
    <dbReference type="NCBI Taxonomy" id="2838685"/>
    <lineage>
        <taxon>Bacteria</taxon>
        <taxon>Bacillati</taxon>
        <taxon>Bacillota</taxon>
        <taxon>Clostridia</taxon>
        <taxon>Lachnospirales</taxon>
        <taxon>Lachnospiraceae</taxon>
        <taxon>Mediterraneibacter</taxon>
    </lineage>
</organism>
<keyword evidence="2 7" id="KW-0645">Protease</keyword>
<dbReference type="Pfam" id="PF13365">
    <property type="entry name" value="Trypsin_2"/>
    <property type="match status" value="1"/>
</dbReference>
<keyword evidence="5" id="KW-0812">Transmembrane</keyword>
<proteinExistence type="inferred from homology"/>
<keyword evidence="5" id="KW-0472">Membrane</keyword>
<dbReference type="Proteomes" id="UP000824116">
    <property type="component" value="Unassembled WGS sequence"/>
</dbReference>
<evidence type="ECO:0000259" key="6">
    <source>
        <dbReference type="PROSITE" id="PS50106"/>
    </source>
</evidence>
<evidence type="ECO:0000256" key="1">
    <source>
        <dbReference type="ARBA" id="ARBA00010541"/>
    </source>
</evidence>
<feature type="transmembrane region" description="Helical" evidence="5">
    <location>
        <begin position="68"/>
        <end position="90"/>
    </location>
</feature>
<dbReference type="PANTHER" id="PTHR22939:SF129">
    <property type="entry name" value="SERINE PROTEASE HTRA2, MITOCHONDRIAL"/>
    <property type="match status" value="1"/>
</dbReference>
<dbReference type="SUPFAM" id="SSF50494">
    <property type="entry name" value="Trypsin-like serine proteases"/>
    <property type="match status" value="1"/>
</dbReference>
<dbReference type="Pfam" id="PF17820">
    <property type="entry name" value="PDZ_6"/>
    <property type="match status" value="1"/>
</dbReference>
<keyword evidence="5" id="KW-1133">Transmembrane helix</keyword>
<dbReference type="InterPro" id="IPR001478">
    <property type="entry name" value="PDZ"/>
</dbReference>
<feature type="region of interest" description="Disordered" evidence="4">
    <location>
        <begin position="1"/>
        <end position="43"/>
    </location>
</feature>
<name>A0A9D2G7P6_9FIRM</name>
<sequence length="450" mass="49150">MPYDEDRNPGRREEPEDNESRGDAGAKGVREENGREENSREERYSFLRETIKPKPISREKLIREFVRIAVYGLILGVFACLGFFALRPWAQGWFQDNPRTVTIPEDEETPEEQTGNEEEEEPEQPVFDVQSYEEIMDSLYDTAEEAQKGIASVSRVSAENDWSSSDTGIRDSVAGVVTADNGRELLVLADSSVCTDADSWSVTFRDGTEYPASLKRQDRNTGLAVFSVARNSLSDSTWNSVEVAVLGNSNSMRQGDAVFALGNMFGYADGLGYGIISSDDYKETFYDGECDVLATDIAAVRGGTGVLFNLKGEVVGLIPSSLWEDTSGNMVNVYGISDLKSVIEMLANGESVPYIGITGAAVTSEVQEERGIPEGIYVKDVDADSPAMQAGIQSGDVIREINGEEVTNMAAYRNELLEINAGDSIRIRGRRLGAGGYVDVVFSVTVGSKE</sequence>
<dbReference type="SMART" id="SM00228">
    <property type="entry name" value="PDZ"/>
    <property type="match status" value="1"/>
</dbReference>
<gene>
    <name evidence="7" type="ORF">H9723_01490</name>
</gene>
<comment type="caution">
    <text evidence="7">The sequence shown here is derived from an EMBL/GenBank/DDBJ whole genome shotgun (WGS) entry which is preliminary data.</text>
</comment>
<comment type="similarity">
    <text evidence="1">Belongs to the peptidase S1C family.</text>
</comment>
<dbReference type="EMBL" id="DXAY01000033">
    <property type="protein sequence ID" value="HIZ73905.1"/>
    <property type="molecule type" value="Genomic_DNA"/>
</dbReference>
<feature type="region of interest" description="Disordered" evidence="4">
    <location>
        <begin position="98"/>
        <end position="126"/>
    </location>
</feature>
<reference evidence="7" key="1">
    <citation type="journal article" date="2021" name="PeerJ">
        <title>Extensive microbial diversity within the chicken gut microbiome revealed by metagenomics and culture.</title>
        <authorList>
            <person name="Gilroy R."/>
            <person name="Ravi A."/>
            <person name="Getino M."/>
            <person name="Pursley I."/>
            <person name="Horton D.L."/>
            <person name="Alikhan N.F."/>
            <person name="Baker D."/>
            <person name="Gharbi K."/>
            <person name="Hall N."/>
            <person name="Watson M."/>
            <person name="Adriaenssens E.M."/>
            <person name="Foster-Nyarko E."/>
            <person name="Jarju S."/>
            <person name="Secka A."/>
            <person name="Antonio M."/>
            <person name="Oren A."/>
            <person name="Chaudhuri R.R."/>
            <person name="La Ragione R."/>
            <person name="Hildebrand F."/>
            <person name="Pallen M.J."/>
        </authorList>
    </citation>
    <scope>NUCLEOTIDE SEQUENCE</scope>
    <source>
        <strain evidence="7">CHK196-3914</strain>
    </source>
</reference>